<dbReference type="PANTHER" id="PTHR43476:SF5">
    <property type="entry name" value="FAD-DEPENDENT MONOOXYGENASE"/>
    <property type="match status" value="1"/>
</dbReference>
<dbReference type="Pfam" id="PF01494">
    <property type="entry name" value="FAD_binding_3"/>
    <property type="match status" value="1"/>
</dbReference>
<dbReference type="Gene3D" id="3.50.50.60">
    <property type="entry name" value="FAD/NAD(P)-binding domain"/>
    <property type="match status" value="2"/>
</dbReference>
<dbReference type="AlphaFoldDB" id="A0A2I0QRH2"/>
<dbReference type="RefSeq" id="WP_101332673.1">
    <property type="nucleotide sequence ID" value="NZ_PJNH01000004.1"/>
</dbReference>
<comment type="caution">
    <text evidence="3">The sequence shown here is derived from an EMBL/GenBank/DDBJ whole genome shotgun (WGS) entry which is preliminary data.</text>
</comment>
<dbReference type="InterPro" id="IPR036188">
    <property type="entry name" value="FAD/NAD-bd_sf"/>
</dbReference>
<dbReference type="GO" id="GO:0071949">
    <property type="term" value="F:FAD binding"/>
    <property type="evidence" value="ECO:0007669"/>
    <property type="project" value="InterPro"/>
</dbReference>
<gene>
    <name evidence="3" type="ORF">CEY16_14045</name>
</gene>
<evidence type="ECO:0000256" key="1">
    <source>
        <dbReference type="ARBA" id="ARBA00023002"/>
    </source>
</evidence>
<organism evidence="3 4">
    <name type="scientific">Halalkalibacillus sediminis</name>
    <dbReference type="NCBI Taxonomy" id="2018042"/>
    <lineage>
        <taxon>Bacteria</taxon>
        <taxon>Bacillati</taxon>
        <taxon>Bacillota</taxon>
        <taxon>Bacilli</taxon>
        <taxon>Bacillales</taxon>
        <taxon>Bacillaceae</taxon>
        <taxon>Halalkalibacillus</taxon>
    </lineage>
</organism>
<dbReference type="EMBL" id="PJNH01000004">
    <property type="protein sequence ID" value="PKR76923.1"/>
    <property type="molecule type" value="Genomic_DNA"/>
</dbReference>
<keyword evidence="4" id="KW-1185">Reference proteome</keyword>
<dbReference type="InterPro" id="IPR002938">
    <property type="entry name" value="FAD-bd"/>
</dbReference>
<proteinExistence type="predicted"/>
<evidence type="ECO:0000259" key="2">
    <source>
        <dbReference type="Pfam" id="PF01494"/>
    </source>
</evidence>
<reference evidence="3 4" key="1">
    <citation type="submission" date="2017-06" db="EMBL/GenBank/DDBJ databases">
        <title>the draft geome sequence of Illustriluteabacillus marina B3227.</title>
        <authorList>
            <person name="He R.-H."/>
            <person name="Du Z.-J."/>
        </authorList>
    </citation>
    <scope>NUCLEOTIDE SEQUENCE [LARGE SCALE GENOMIC DNA]</scope>
    <source>
        <strain evidence="3 4">B3227</strain>
    </source>
</reference>
<evidence type="ECO:0000313" key="3">
    <source>
        <dbReference type="EMBL" id="PKR76923.1"/>
    </source>
</evidence>
<keyword evidence="1" id="KW-0560">Oxidoreductase</keyword>
<keyword evidence="3" id="KW-0503">Monooxygenase</keyword>
<dbReference type="GO" id="GO:0004497">
    <property type="term" value="F:monooxygenase activity"/>
    <property type="evidence" value="ECO:0007669"/>
    <property type="project" value="UniProtKB-KW"/>
</dbReference>
<name>A0A2I0QRH2_9BACI</name>
<dbReference type="PRINTS" id="PR00420">
    <property type="entry name" value="RNGMNOXGNASE"/>
</dbReference>
<evidence type="ECO:0000313" key="4">
    <source>
        <dbReference type="Proteomes" id="UP000243524"/>
    </source>
</evidence>
<feature type="domain" description="FAD-binding" evidence="2">
    <location>
        <begin position="2"/>
        <end position="344"/>
    </location>
</feature>
<dbReference type="OrthoDB" id="9766816at2"/>
<dbReference type="Proteomes" id="UP000243524">
    <property type="component" value="Unassembled WGS sequence"/>
</dbReference>
<accession>A0A2I0QRH2</accession>
<dbReference type="InterPro" id="IPR050631">
    <property type="entry name" value="PheA/TfdB_FAD_monoxygenase"/>
</dbReference>
<dbReference type="SUPFAM" id="SSF51905">
    <property type="entry name" value="FAD/NAD(P)-binding domain"/>
    <property type="match status" value="1"/>
</dbReference>
<sequence>MDADVLIHGGGVGGLTLAALLARENIDVTVVEQMPSDSPIYKGELLQPKTLQILDDLGVIEEVLEAGQPIPHLTFFEKTKDYLPIEKNEEAHLDYGVIPSKYNYALMIPHDTLKEILLQKSLCYPDYFSYIKPARFVRFEGDDAVVSIDKDEHKMRAKYYVGAEGRKSPTREGIDEEIKPHYYNHHFLTVTIPRPDELVDGRIVTTPTEFLGLFPLPDNEIRTVYKIKAETYKDFKERGIEYFHQQFSKLAPDLEDYVKQLDSYKKVQLMIPYQYHVKNYVKGNVALIGDAAHTVHPMAGEGMNMAIQDADILGNLFKWMRTSGQFDDQSKLRWYEDIRQKRASFLLHLSHLSAIAYSYPSSFIQKQRAKAVRRMDLDQIIHFKQALNVSGLGIFKFNLVDRLKQLGVLPINRNTLPDHEKESYLFTKKDDYPWKEYSNEQN</sequence>
<dbReference type="PANTHER" id="PTHR43476">
    <property type="entry name" value="3-(3-HYDROXY-PHENYL)PROPIONATE/3-HYDROXYCINNAMIC ACID HYDROXYLASE"/>
    <property type="match status" value="1"/>
</dbReference>
<protein>
    <submittedName>
        <fullName evidence="3">FAD-dependent monooxygenase</fullName>
    </submittedName>
</protein>